<proteinExistence type="predicted"/>
<protein>
    <submittedName>
        <fullName evidence="2">Uncharacterized protein</fullName>
    </submittedName>
</protein>
<dbReference type="AlphaFoldDB" id="A0A914QRT8"/>
<evidence type="ECO:0000313" key="2">
    <source>
        <dbReference type="WBParaSite" id="PDA_v2.g6224.t1"/>
    </source>
</evidence>
<dbReference type="WBParaSite" id="PDA_v2.g6224.t1">
    <property type="protein sequence ID" value="PDA_v2.g6224.t1"/>
    <property type="gene ID" value="PDA_v2.g6224"/>
</dbReference>
<organism evidence="1 2">
    <name type="scientific">Panagrolaimus davidi</name>
    <dbReference type="NCBI Taxonomy" id="227884"/>
    <lineage>
        <taxon>Eukaryota</taxon>
        <taxon>Metazoa</taxon>
        <taxon>Ecdysozoa</taxon>
        <taxon>Nematoda</taxon>
        <taxon>Chromadorea</taxon>
        <taxon>Rhabditida</taxon>
        <taxon>Tylenchina</taxon>
        <taxon>Panagrolaimomorpha</taxon>
        <taxon>Panagrolaimoidea</taxon>
        <taxon>Panagrolaimidae</taxon>
        <taxon>Panagrolaimus</taxon>
    </lineage>
</organism>
<accession>A0A914QRT8</accession>
<reference evidence="2" key="1">
    <citation type="submission" date="2022-11" db="UniProtKB">
        <authorList>
            <consortium name="WormBaseParasite"/>
        </authorList>
    </citation>
    <scope>IDENTIFICATION</scope>
</reference>
<keyword evidence="1" id="KW-1185">Reference proteome</keyword>
<name>A0A914QRT8_9BILA</name>
<evidence type="ECO:0000313" key="1">
    <source>
        <dbReference type="Proteomes" id="UP000887578"/>
    </source>
</evidence>
<dbReference type="Proteomes" id="UP000887578">
    <property type="component" value="Unplaced"/>
</dbReference>
<sequence>MFVRKTFTPSFAYSSNRSNTFDHSSPPNYYQLALQQEEENRHRQDLFSLIYSSSSPTSTSILLPPIAPPNHPPPSIPTNSTETTTFLETYYNNQQQQKPNQQKLRIDNSVILNNNLRPPSFKHLRSVSTDASFESRFSSTQRNFQESEERGSSEEFISDNTDKIDLSYCEDSFNDISIDLNNFLDNQIERMKPPLEMAKEKRKLVVLNDLEKSSKDFSLSG</sequence>